<feature type="region of interest" description="Disordered" evidence="9">
    <location>
        <begin position="8"/>
        <end position="55"/>
    </location>
</feature>
<dbReference type="GO" id="GO:0031429">
    <property type="term" value="C:box H/ACA snoRNP complex"/>
    <property type="evidence" value="ECO:0007669"/>
    <property type="project" value="TreeGrafter"/>
</dbReference>
<keyword evidence="2 8" id="KW-0690">Ribosome biogenesis</keyword>
<evidence type="ECO:0000313" key="12">
    <source>
        <dbReference type="Proteomes" id="UP000192578"/>
    </source>
</evidence>
<sequence>DLYLQTEGMSFRGGGGRGGGGFRGGRGGDRGGGRGGGGFRGGRGGGGRGGFGGGGGYDEPPQSVIEFGVLTHPCENDLVLKSNLEKVPYFNAPIYLENKEPIGKVDEIFGPIRDYSVSVKLGENMNPNSFAKNGKGKRLFILFVPLHIGFLFPLFLFLERFVCVLLQFFIDPYKLLPLERFLASAPRGGGRGAARGGRGGPRGGGDRGRGRGGFGDRGGFRGRGGFSPRGGGDRGRGGFGDRGGFRGAPRGDRGGFGGGGRFNGGGDRGGPPNKRFKTD</sequence>
<dbReference type="AlphaFoldDB" id="A0A9X6NKE9"/>
<evidence type="ECO:0000256" key="1">
    <source>
        <dbReference type="ARBA" id="ARBA00004604"/>
    </source>
</evidence>
<keyword evidence="5 8" id="KW-0539">Nucleus</keyword>
<dbReference type="Pfam" id="PF04410">
    <property type="entry name" value="Gar1"/>
    <property type="match status" value="1"/>
</dbReference>
<proteinExistence type="inferred from homology"/>
<evidence type="ECO:0000256" key="6">
    <source>
        <dbReference type="ARBA" id="ARBA00023274"/>
    </source>
</evidence>
<evidence type="ECO:0000313" key="11">
    <source>
        <dbReference type="EMBL" id="OWA54278.1"/>
    </source>
</evidence>
<feature type="compositionally biased region" description="Gly residues" evidence="9">
    <location>
        <begin position="211"/>
        <end position="230"/>
    </location>
</feature>
<comment type="caution">
    <text evidence="11">The sequence shown here is derived from an EMBL/GenBank/DDBJ whole genome shotgun (WGS) entry which is preliminary data.</text>
</comment>
<dbReference type="Proteomes" id="UP000192578">
    <property type="component" value="Unassembled WGS sequence"/>
</dbReference>
<comment type="subunit">
    <text evidence="8">Component of the small nucleolar ribonucleoprotein particles containing H/ACA-type snoRNAs (H/ACA snoRNPs).</text>
</comment>
<name>A0A9X6NKE9_HYPEX</name>
<keyword evidence="3 8" id="KW-0698">rRNA processing</keyword>
<feature type="compositionally biased region" description="Gly residues" evidence="9">
    <location>
        <begin position="237"/>
        <end position="246"/>
    </location>
</feature>
<evidence type="ECO:0000256" key="7">
    <source>
        <dbReference type="ARBA" id="ARBA00038293"/>
    </source>
</evidence>
<comment type="subcellular location">
    <subcellularLocation>
        <location evidence="1 8">Nucleus</location>
        <location evidence="1 8">Nucleolus</location>
    </subcellularLocation>
</comment>
<comment type="similarity">
    <text evidence="7 8">Belongs to the GAR1 family.</text>
</comment>
<dbReference type="Gene3D" id="2.40.10.230">
    <property type="entry name" value="Probable tRNA pseudouridine synthase domain"/>
    <property type="match status" value="1"/>
</dbReference>
<evidence type="ECO:0000256" key="10">
    <source>
        <dbReference type="SAM" id="Phobius"/>
    </source>
</evidence>
<dbReference type="PANTHER" id="PTHR23237">
    <property type="entry name" value="NUCLEOLAR PROTEIN FAMILY A MEMBER 1 SNORNP PROTEIN GAR1"/>
    <property type="match status" value="1"/>
</dbReference>
<organism evidence="11 12">
    <name type="scientific">Hypsibius exemplaris</name>
    <name type="common">Freshwater tardigrade</name>
    <dbReference type="NCBI Taxonomy" id="2072580"/>
    <lineage>
        <taxon>Eukaryota</taxon>
        <taxon>Metazoa</taxon>
        <taxon>Ecdysozoa</taxon>
        <taxon>Tardigrada</taxon>
        <taxon>Eutardigrada</taxon>
        <taxon>Parachela</taxon>
        <taxon>Hypsibioidea</taxon>
        <taxon>Hypsibiidae</taxon>
        <taxon>Hypsibius</taxon>
    </lineage>
</organism>
<feature type="non-terminal residue" evidence="11">
    <location>
        <position position="1"/>
    </location>
</feature>
<dbReference type="SUPFAM" id="SSF50447">
    <property type="entry name" value="Translation proteins"/>
    <property type="match status" value="1"/>
</dbReference>
<dbReference type="OrthoDB" id="2187159at2759"/>
<evidence type="ECO:0000256" key="8">
    <source>
        <dbReference type="RuleBase" id="RU364004"/>
    </source>
</evidence>
<feature type="region of interest" description="Disordered" evidence="9">
    <location>
        <begin position="187"/>
        <end position="279"/>
    </location>
</feature>
<evidence type="ECO:0000256" key="5">
    <source>
        <dbReference type="ARBA" id="ARBA00023242"/>
    </source>
</evidence>
<keyword evidence="6 8" id="KW-0687">Ribonucleoprotein</keyword>
<accession>A0A9X6NKE9</accession>
<dbReference type="InterPro" id="IPR007504">
    <property type="entry name" value="H/ACA_rnp_Gar1/Naf1"/>
</dbReference>
<dbReference type="InterPro" id="IPR009000">
    <property type="entry name" value="Transl_B-barrel_sf"/>
</dbReference>
<evidence type="ECO:0000256" key="4">
    <source>
        <dbReference type="ARBA" id="ARBA00022884"/>
    </source>
</evidence>
<dbReference type="EMBL" id="MTYJ01000388">
    <property type="protein sequence ID" value="OWA54278.1"/>
    <property type="molecule type" value="Genomic_DNA"/>
</dbReference>
<protein>
    <recommendedName>
        <fullName evidence="8">H/ACA ribonucleoprotein complex subunit</fullName>
    </recommendedName>
</protein>
<keyword evidence="12" id="KW-1185">Reference proteome</keyword>
<feature type="transmembrane region" description="Helical" evidence="10">
    <location>
        <begin position="139"/>
        <end position="158"/>
    </location>
</feature>
<dbReference type="PANTHER" id="PTHR23237:SF6">
    <property type="entry name" value="H_ACA RIBONUCLEOPROTEIN COMPLEX SUBUNIT 1"/>
    <property type="match status" value="1"/>
</dbReference>
<dbReference type="InterPro" id="IPR038664">
    <property type="entry name" value="Gar1/Naf1_Cbf5-bd_sf"/>
</dbReference>
<evidence type="ECO:0000256" key="9">
    <source>
        <dbReference type="SAM" id="MobiDB-lite"/>
    </source>
</evidence>
<feature type="compositionally biased region" description="Gly residues" evidence="9">
    <location>
        <begin position="11"/>
        <end position="25"/>
    </location>
</feature>
<comment type="function">
    <text evidence="8">Required for ribosome biogenesis. Part of a complex which catalyzes pseudouridylation of rRNA. This involves the isomerization of uridine such that the ribose is subsequently attached to C5, instead of the normal N1. Pseudouridine ("psi") residues may serve to stabilize the conformation of rRNAs.</text>
</comment>
<dbReference type="GO" id="GO:0034513">
    <property type="term" value="F:box H/ACA snoRNA binding"/>
    <property type="evidence" value="ECO:0007669"/>
    <property type="project" value="TreeGrafter"/>
</dbReference>
<gene>
    <name evidence="11" type="ORF">BV898_18686</name>
</gene>
<feature type="compositionally biased region" description="Gly residues" evidence="9">
    <location>
        <begin position="33"/>
        <end position="55"/>
    </location>
</feature>
<keyword evidence="4 8" id="KW-0694">RNA-binding</keyword>
<reference evidence="12" key="1">
    <citation type="submission" date="2017-01" db="EMBL/GenBank/DDBJ databases">
        <title>Comparative genomics of anhydrobiosis in the tardigrade Hypsibius dujardini.</title>
        <authorList>
            <person name="Yoshida Y."/>
            <person name="Koutsovoulos G."/>
            <person name="Laetsch D."/>
            <person name="Stevens L."/>
            <person name="Kumar S."/>
            <person name="Horikawa D."/>
            <person name="Ishino K."/>
            <person name="Komine S."/>
            <person name="Tomita M."/>
            <person name="Blaxter M."/>
            <person name="Arakawa K."/>
        </authorList>
    </citation>
    <scope>NUCLEOTIDE SEQUENCE [LARGE SCALE GENOMIC DNA]</scope>
    <source>
        <strain evidence="12">Z151</strain>
    </source>
</reference>
<feature type="compositionally biased region" description="Gly residues" evidence="9">
    <location>
        <begin position="187"/>
        <end position="203"/>
    </location>
</feature>
<evidence type="ECO:0000256" key="2">
    <source>
        <dbReference type="ARBA" id="ARBA00022517"/>
    </source>
</evidence>
<dbReference type="GO" id="GO:0000454">
    <property type="term" value="P:snoRNA guided rRNA pseudouridine synthesis"/>
    <property type="evidence" value="ECO:0007669"/>
    <property type="project" value="TreeGrafter"/>
</dbReference>
<evidence type="ECO:0000256" key="3">
    <source>
        <dbReference type="ARBA" id="ARBA00022552"/>
    </source>
</evidence>
<keyword evidence="10" id="KW-0812">Transmembrane</keyword>
<keyword evidence="10" id="KW-0472">Membrane</keyword>
<feature type="compositionally biased region" description="Gly residues" evidence="9">
    <location>
        <begin position="254"/>
        <end position="269"/>
    </location>
</feature>
<keyword evidence="10" id="KW-1133">Transmembrane helix</keyword>